<dbReference type="Proteomes" id="UP000249082">
    <property type="component" value="Unassembled WGS sequence"/>
</dbReference>
<proteinExistence type="inferred from homology"/>
<dbReference type="InterPro" id="IPR011066">
    <property type="entry name" value="MscS_channel_C_sf"/>
</dbReference>
<dbReference type="InterPro" id="IPR011014">
    <property type="entry name" value="MscS_channel_TM-2"/>
</dbReference>
<dbReference type="InterPro" id="IPR049278">
    <property type="entry name" value="MS_channel_C"/>
</dbReference>
<feature type="transmembrane region" description="Helical" evidence="8">
    <location>
        <begin position="440"/>
        <end position="459"/>
    </location>
</feature>
<evidence type="ECO:0000256" key="7">
    <source>
        <dbReference type="SAM" id="Coils"/>
    </source>
</evidence>
<keyword evidence="3" id="KW-1003">Cell membrane</keyword>
<accession>A0A2W5NMC3</accession>
<dbReference type="InterPro" id="IPR052702">
    <property type="entry name" value="MscS-like_channel"/>
</dbReference>
<dbReference type="InterPro" id="IPR006686">
    <property type="entry name" value="MscS_channel_CS"/>
</dbReference>
<feature type="transmembrane region" description="Helical" evidence="8">
    <location>
        <begin position="503"/>
        <end position="528"/>
    </location>
</feature>
<feature type="domain" description="Mechanosensitive ion channel MscS" evidence="10">
    <location>
        <begin position="640"/>
        <end position="705"/>
    </location>
</feature>
<evidence type="ECO:0000256" key="9">
    <source>
        <dbReference type="SAM" id="SignalP"/>
    </source>
</evidence>
<sequence length="808" mass="86555">MTSGGRYSLGAAGMRAWAWLVALAAALCLLTPAGAQAPTVPEAIASAVPGVRPAPASSPQAANPAAQFEKDAAEAASVLRKAPSRFDYNEVQELNRLRDRLAADRDLSREKADRSNLEARIIQAQINALGPLPETGKTEASAITEQRKALDAKLSLALAPVLRAREAQARAATLVTDLDARISAIDRLRKGERARSVLDPRLWIDFAADAAKGMATVAHSVSAAYAKEGFGGLIGRLLGAAALVLLGPIACTWALRAASRKIEQRIPATRPLSSRLSIAILEDVTGAIVLFFGIGCTIGAFLLVMKPFLALNALITLSVLLVFSALSVAIAHWLGRSTLRSPFPELRLVELRPELVDKGVSTVRWIGIVMALEAVVEGLEQGGFASATVIDLTSALLLIWGGWLIWTLANLLQRGRVKEEEEHERHRHERLDFAAPFSRILKLLVIGSVCAAIVGYIVLAREIFSDVVATIAIIAIAIFLHRLIATILDLLAQNRFRRYRRVLHIVPMVTGLLLTLGTLPLLAITWGYNSREIGDALVALRSGVTIGRVNLSAGDVLTFGLVFLGGYAITRWLKRILTITVLPQFGLDKGSQASIVTMIGYLGIVLAAVLAIASTGLDLSSLTFVAGALSVGLGFGLQSTVENFTSGVILLVERPIREGDWIEVGEFSGIVRKVSVRSTHLESFDRHQIIIPNSQLITGSVKNLSLGAALARVVVPVGVAYGSDLENVRKVLLEIAGAHAGVLPSPAPAVTLDTFADSTINLRLLLFVPDATDGATIASQIRFTIAARFAEEDIQMPFPQREIRILKD</sequence>
<feature type="transmembrane region" description="Helical" evidence="8">
    <location>
        <begin position="309"/>
        <end position="334"/>
    </location>
</feature>
<dbReference type="Gene3D" id="3.30.70.100">
    <property type="match status" value="1"/>
</dbReference>
<name>A0A2W5NMC3_9SPHN</name>
<dbReference type="Gene3D" id="2.30.30.60">
    <property type="match status" value="1"/>
</dbReference>
<dbReference type="SUPFAM" id="SSF50182">
    <property type="entry name" value="Sm-like ribonucleoproteins"/>
    <property type="match status" value="1"/>
</dbReference>
<evidence type="ECO:0000256" key="8">
    <source>
        <dbReference type="SAM" id="Phobius"/>
    </source>
</evidence>
<evidence type="ECO:0000256" key="5">
    <source>
        <dbReference type="ARBA" id="ARBA00022989"/>
    </source>
</evidence>
<evidence type="ECO:0000256" key="4">
    <source>
        <dbReference type="ARBA" id="ARBA00022692"/>
    </source>
</evidence>
<dbReference type="Pfam" id="PF21082">
    <property type="entry name" value="MS_channel_3rd"/>
    <property type="match status" value="1"/>
</dbReference>
<gene>
    <name evidence="12" type="ORF">DI555_20470</name>
</gene>
<dbReference type="GO" id="GO:0005886">
    <property type="term" value="C:plasma membrane"/>
    <property type="evidence" value="ECO:0007669"/>
    <property type="project" value="UniProtKB-SubCell"/>
</dbReference>
<feature type="domain" description="Mechanosensitive ion channel MscS C-terminal" evidence="11">
    <location>
        <begin position="713"/>
        <end position="796"/>
    </location>
</feature>
<feature type="coiled-coil region" evidence="7">
    <location>
        <begin position="91"/>
        <end position="127"/>
    </location>
</feature>
<feature type="transmembrane region" description="Helical" evidence="8">
    <location>
        <begin position="556"/>
        <end position="573"/>
    </location>
</feature>
<dbReference type="SUPFAM" id="SSF82689">
    <property type="entry name" value="Mechanosensitive channel protein MscS (YggB), C-terminal domain"/>
    <property type="match status" value="1"/>
</dbReference>
<evidence type="ECO:0000256" key="1">
    <source>
        <dbReference type="ARBA" id="ARBA00004651"/>
    </source>
</evidence>
<reference evidence="12 13" key="1">
    <citation type="submission" date="2017-08" db="EMBL/GenBank/DDBJ databases">
        <title>Infants hospitalized years apart are colonized by the same room-sourced microbial strains.</title>
        <authorList>
            <person name="Brooks B."/>
            <person name="Olm M.R."/>
            <person name="Firek B.A."/>
            <person name="Baker R."/>
            <person name="Thomas B.C."/>
            <person name="Morowitz M.J."/>
            <person name="Banfield J.F."/>
        </authorList>
    </citation>
    <scope>NUCLEOTIDE SEQUENCE [LARGE SCALE GENOMIC DNA]</scope>
    <source>
        <strain evidence="12">S2_005_002_R2_33</strain>
    </source>
</reference>
<dbReference type="EMBL" id="QFPX01000023">
    <property type="protein sequence ID" value="PZQ51925.1"/>
    <property type="molecule type" value="Genomic_DNA"/>
</dbReference>
<evidence type="ECO:0000313" key="13">
    <source>
        <dbReference type="Proteomes" id="UP000249082"/>
    </source>
</evidence>
<keyword evidence="4 8" id="KW-0812">Transmembrane</keyword>
<feature type="transmembrane region" description="Helical" evidence="8">
    <location>
        <begin position="593"/>
        <end position="613"/>
    </location>
</feature>
<dbReference type="Pfam" id="PF00924">
    <property type="entry name" value="MS_channel_2nd"/>
    <property type="match status" value="1"/>
</dbReference>
<evidence type="ECO:0000256" key="3">
    <source>
        <dbReference type="ARBA" id="ARBA00022475"/>
    </source>
</evidence>
<dbReference type="Gene3D" id="1.10.287.1260">
    <property type="match status" value="1"/>
</dbReference>
<dbReference type="GO" id="GO:0008381">
    <property type="term" value="F:mechanosensitive monoatomic ion channel activity"/>
    <property type="evidence" value="ECO:0007669"/>
    <property type="project" value="UniProtKB-ARBA"/>
</dbReference>
<feature type="chain" id="PRO_5015996966" description="DUF3772 domain-containing protein" evidence="9">
    <location>
        <begin position="38"/>
        <end position="808"/>
    </location>
</feature>
<organism evidence="12 13">
    <name type="scientific">Novosphingobium pentaromativorans</name>
    <dbReference type="NCBI Taxonomy" id="205844"/>
    <lineage>
        <taxon>Bacteria</taxon>
        <taxon>Pseudomonadati</taxon>
        <taxon>Pseudomonadota</taxon>
        <taxon>Alphaproteobacteria</taxon>
        <taxon>Sphingomonadales</taxon>
        <taxon>Sphingomonadaceae</taxon>
        <taxon>Novosphingobium</taxon>
    </lineage>
</organism>
<dbReference type="InterPro" id="IPR010920">
    <property type="entry name" value="LSM_dom_sf"/>
</dbReference>
<evidence type="ECO:0008006" key="14">
    <source>
        <dbReference type="Google" id="ProtNLM"/>
    </source>
</evidence>
<feature type="transmembrane region" description="Helical" evidence="8">
    <location>
        <begin position="233"/>
        <end position="255"/>
    </location>
</feature>
<comment type="similarity">
    <text evidence="2">Belongs to the MscS (TC 1.A.23) family.</text>
</comment>
<dbReference type="PROSITE" id="PS01246">
    <property type="entry name" value="UPF0003"/>
    <property type="match status" value="1"/>
</dbReference>
<feature type="signal peptide" evidence="9">
    <location>
        <begin position="1"/>
        <end position="37"/>
    </location>
</feature>
<dbReference type="PANTHER" id="PTHR30347">
    <property type="entry name" value="POTASSIUM CHANNEL RELATED"/>
    <property type="match status" value="1"/>
</dbReference>
<comment type="caution">
    <text evidence="12">The sequence shown here is derived from an EMBL/GenBank/DDBJ whole genome shotgun (WGS) entry which is preliminary data.</text>
</comment>
<keyword evidence="9" id="KW-0732">Signal</keyword>
<feature type="transmembrane region" description="Helical" evidence="8">
    <location>
        <begin position="471"/>
        <end position="491"/>
    </location>
</feature>
<dbReference type="InterPro" id="IPR006685">
    <property type="entry name" value="MscS_channel_2nd"/>
</dbReference>
<keyword evidence="5 8" id="KW-1133">Transmembrane helix</keyword>
<dbReference type="AlphaFoldDB" id="A0A2W5NMC3"/>
<keyword evidence="7" id="KW-0175">Coiled coil</keyword>
<evidence type="ECO:0000259" key="11">
    <source>
        <dbReference type="Pfam" id="PF21082"/>
    </source>
</evidence>
<dbReference type="InterPro" id="IPR023408">
    <property type="entry name" value="MscS_beta-dom_sf"/>
</dbReference>
<feature type="transmembrane region" description="Helical" evidence="8">
    <location>
        <begin position="276"/>
        <end position="303"/>
    </location>
</feature>
<evidence type="ECO:0000259" key="10">
    <source>
        <dbReference type="Pfam" id="PF00924"/>
    </source>
</evidence>
<keyword evidence="6 8" id="KW-0472">Membrane</keyword>
<evidence type="ECO:0000313" key="12">
    <source>
        <dbReference type="EMBL" id="PZQ51925.1"/>
    </source>
</evidence>
<comment type="subcellular location">
    <subcellularLocation>
        <location evidence="1">Cell membrane</location>
        <topology evidence="1">Multi-pass membrane protein</topology>
    </subcellularLocation>
</comment>
<evidence type="ECO:0000256" key="2">
    <source>
        <dbReference type="ARBA" id="ARBA00008017"/>
    </source>
</evidence>
<protein>
    <recommendedName>
        <fullName evidence="14">DUF3772 domain-containing protein</fullName>
    </recommendedName>
</protein>
<evidence type="ECO:0000256" key="6">
    <source>
        <dbReference type="ARBA" id="ARBA00023136"/>
    </source>
</evidence>
<dbReference type="SUPFAM" id="SSF82861">
    <property type="entry name" value="Mechanosensitive channel protein MscS (YggB), transmembrane region"/>
    <property type="match status" value="1"/>
</dbReference>
<dbReference type="PANTHER" id="PTHR30347:SF1">
    <property type="entry name" value="MECHANOSENSITIVE CHANNEL MSCK"/>
    <property type="match status" value="1"/>
</dbReference>